<sequence>MSFAPPVGVAARVDNIPAFGLGRGAVDLAAQRLPVKFWARGLLAREIELASLGADVSGPSLRGGRAQRRAPEGLEWQSGGGLIEPDRLRQGVLGSGRGPLQNLAGRGAVVAPPVLLGARLPPAARGVARGAAVRVGTGETSGRAGGDGLGRGAGPPSAALLEQLAARPNAETPSPLAASGANVAGAARASGTGGGAVAESFSGDAEAQRLATDGVALPSVMAGAAHQFWSLLLRLPAVETAFLRELQDAALKVFELGAIVEQILCLRLEAAAPVRDRLGRRFVAAVERGALRWRRVALGLFIASGRLAAAARQLWSLAQPMGVDALLTCEAAFLVTGDALRRNLEKRRAADDASTERWSGLRIVDRCVRQEKWDASMRGKQLLPFYKVGAPPPAGQDSVLIGVLCARPGAPGRDARGERCAELLLTDLAAGESRQASLVLYAGALEHWATDAGAGFRHATVGSILAVLNPSPAVRGRGVRVSFETQVVKLGACPSLAFCPALGAEGLPCGLPHSSEGGQGYCGFHARVDAAWMPVSADDTLDTAEPLSPSGAGRRRRRLVAARLALCAAAAAACAAAALRASGPSEATVADLRGSVGFAVPEADRQAARREAWMGLDCDGAGGDCTLRSEVRHRLEAALALASSTSAAPQSRLPAGAASSGVAPLTSISGPRGPVFDRRSHRNWATCRPECTPGPDPTDANGDPWTCVELGPRSEGEAPPQEPRPKADWVDRLCSANGEDCSESMCCKEAGNQCFKKDSRWATCRSDCLPGPLLTDVNSDPWSCLPLGSRTPGNAARPAPVPVPKWVATECSGPGKDCSKTHCCSQSGAQCFEKEAGSWAACKVACEPGQPDPEDTNDAPWTCARLGPRTGEASWHETSLYCFSIIRDSGYEPELIRAQLPLGAGIFGCDEYGLYSTGSAVLGEDVFGPVVSTPFPGAEVGTSKDGTAANTRLFLNAWEAVNKDGRLWNHDWTVKVDPDAVLLPDRLRVRLKPLTGSNSYIVNCDKPGMAPMMFGSVEVFSFQAMQTFFRDGMSCRNNMPIDSWGEDLFIGECLKTLGTSAVDDFSMVQDGVCKGVFCGDMSAAVFHPFKTMDGWMDCYKQTQR</sequence>
<evidence type="ECO:0000313" key="2">
    <source>
        <dbReference type="EMBL" id="CAK0858711.1"/>
    </source>
</evidence>
<feature type="region of interest" description="Disordered" evidence="1">
    <location>
        <begin position="643"/>
        <end position="675"/>
    </location>
</feature>
<reference evidence="2" key="1">
    <citation type="submission" date="2023-10" db="EMBL/GenBank/DDBJ databases">
        <authorList>
            <person name="Chen Y."/>
            <person name="Shah S."/>
            <person name="Dougan E. K."/>
            <person name="Thang M."/>
            <person name="Chan C."/>
        </authorList>
    </citation>
    <scope>NUCLEOTIDE SEQUENCE [LARGE SCALE GENOMIC DNA]</scope>
</reference>
<feature type="compositionally biased region" description="Gly residues" evidence="1">
    <location>
        <begin position="143"/>
        <end position="153"/>
    </location>
</feature>
<evidence type="ECO:0000313" key="3">
    <source>
        <dbReference type="Proteomes" id="UP001189429"/>
    </source>
</evidence>
<organism evidence="2 3">
    <name type="scientific">Prorocentrum cordatum</name>
    <dbReference type="NCBI Taxonomy" id="2364126"/>
    <lineage>
        <taxon>Eukaryota</taxon>
        <taxon>Sar</taxon>
        <taxon>Alveolata</taxon>
        <taxon>Dinophyceae</taxon>
        <taxon>Prorocentrales</taxon>
        <taxon>Prorocentraceae</taxon>
        <taxon>Prorocentrum</taxon>
    </lineage>
</organism>
<feature type="region of interest" description="Disordered" evidence="1">
    <location>
        <begin position="687"/>
        <end position="727"/>
    </location>
</feature>
<feature type="region of interest" description="Disordered" evidence="1">
    <location>
        <begin position="61"/>
        <end position="81"/>
    </location>
</feature>
<gene>
    <name evidence="2" type="ORF">PCOR1329_LOCUS48322</name>
</gene>
<accession>A0ABN9UGY4</accession>
<protein>
    <submittedName>
        <fullName evidence="2">Uncharacterized protein</fullName>
    </submittedName>
</protein>
<feature type="region of interest" description="Disordered" evidence="1">
    <location>
        <begin position="137"/>
        <end position="156"/>
    </location>
</feature>
<dbReference type="Proteomes" id="UP001189429">
    <property type="component" value="Unassembled WGS sequence"/>
</dbReference>
<comment type="caution">
    <text evidence="2">The sequence shown here is derived from an EMBL/GenBank/DDBJ whole genome shotgun (WGS) entry which is preliminary data.</text>
</comment>
<evidence type="ECO:0000256" key="1">
    <source>
        <dbReference type="SAM" id="MobiDB-lite"/>
    </source>
</evidence>
<proteinExistence type="predicted"/>
<dbReference type="Gene3D" id="2.40.50.140">
    <property type="entry name" value="Nucleic acid-binding proteins"/>
    <property type="match status" value="1"/>
</dbReference>
<dbReference type="InterPro" id="IPR012340">
    <property type="entry name" value="NA-bd_OB-fold"/>
</dbReference>
<dbReference type="EMBL" id="CAUYUJ010015837">
    <property type="protein sequence ID" value="CAK0858711.1"/>
    <property type="molecule type" value="Genomic_DNA"/>
</dbReference>
<name>A0ABN9UGY4_9DINO</name>
<keyword evidence="3" id="KW-1185">Reference proteome</keyword>